<protein>
    <recommendedName>
        <fullName evidence="4">Histidine utilization repressor</fullName>
    </recommendedName>
</protein>
<dbReference type="InterPro" id="IPR050679">
    <property type="entry name" value="Bact_HTH_transcr_reg"/>
</dbReference>
<dbReference type="SUPFAM" id="SSF64288">
    <property type="entry name" value="Chorismate lyase-like"/>
    <property type="match status" value="1"/>
</dbReference>
<dbReference type="FunFam" id="1.10.10.10:FF:000079">
    <property type="entry name" value="GntR family transcriptional regulator"/>
    <property type="match status" value="1"/>
</dbReference>
<reference evidence="6 7" key="1">
    <citation type="submission" date="2014-06" db="EMBL/GenBank/DDBJ databases">
        <title>Whole Genome Sequences of Three Symbiotic Endozoicomonas Bacteria.</title>
        <authorList>
            <person name="Neave M.J."/>
            <person name="Apprill A."/>
            <person name="Voolstra C.R."/>
        </authorList>
    </citation>
    <scope>NUCLEOTIDE SEQUENCE [LARGE SCALE GENOMIC DNA]</scope>
    <source>
        <strain evidence="6 7">DSM 22380</strain>
    </source>
</reference>
<feature type="domain" description="HTH gntR-type" evidence="5">
    <location>
        <begin position="8"/>
        <end position="76"/>
    </location>
</feature>
<dbReference type="InterPro" id="IPR036390">
    <property type="entry name" value="WH_DNA-bd_sf"/>
</dbReference>
<dbReference type="InterPro" id="IPR010248">
    <property type="entry name" value="His_ut_repres"/>
</dbReference>
<organism evidence="6 7">
    <name type="scientific">Endozoicomonas elysicola</name>
    <dbReference type="NCBI Taxonomy" id="305900"/>
    <lineage>
        <taxon>Bacteria</taxon>
        <taxon>Pseudomonadati</taxon>
        <taxon>Pseudomonadota</taxon>
        <taxon>Gammaproteobacteria</taxon>
        <taxon>Oceanospirillales</taxon>
        <taxon>Endozoicomonadaceae</taxon>
        <taxon>Endozoicomonas</taxon>
    </lineage>
</organism>
<dbReference type="InterPro" id="IPR011663">
    <property type="entry name" value="UTRA"/>
</dbReference>
<dbReference type="PROSITE" id="PS50949">
    <property type="entry name" value="HTH_GNTR"/>
    <property type="match status" value="1"/>
</dbReference>
<keyword evidence="7" id="KW-1185">Reference proteome</keyword>
<evidence type="ECO:0000256" key="2">
    <source>
        <dbReference type="ARBA" id="ARBA00023125"/>
    </source>
</evidence>
<dbReference type="Proteomes" id="UP000027997">
    <property type="component" value="Unassembled WGS sequence"/>
</dbReference>
<dbReference type="RefSeq" id="WP_020581211.1">
    <property type="nucleotide sequence ID" value="NZ_JOJP01000001.1"/>
</dbReference>
<dbReference type="GO" id="GO:0003700">
    <property type="term" value="F:DNA-binding transcription factor activity"/>
    <property type="evidence" value="ECO:0007669"/>
    <property type="project" value="UniProtKB-UniRule"/>
</dbReference>
<keyword evidence="1" id="KW-0805">Transcription regulation</keyword>
<keyword evidence="2" id="KW-0238">DNA-binding</keyword>
<dbReference type="PANTHER" id="PTHR44846">
    <property type="entry name" value="MANNOSYL-D-GLYCERATE TRANSPORT/METABOLISM SYSTEM REPRESSOR MNGR-RELATED"/>
    <property type="match status" value="1"/>
</dbReference>
<evidence type="ECO:0000256" key="3">
    <source>
        <dbReference type="ARBA" id="ARBA00023163"/>
    </source>
</evidence>
<dbReference type="Gene3D" id="3.40.1410.10">
    <property type="entry name" value="Chorismate lyase-like"/>
    <property type="match status" value="1"/>
</dbReference>
<evidence type="ECO:0000313" key="6">
    <source>
        <dbReference type="EMBL" id="KEI70257.1"/>
    </source>
</evidence>
<dbReference type="STRING" id="305900.GV64_05450"/>
<keyword evidence="3" id="KW-0804">Transcription</keyword>
<dbReference type="SMART" id="SM00866">
    <property type="entry name" value="UTRA"/>
    <property type="match status" value="1"/>
</dbReference>
<dbReference type="Pfam" id="PF00392">
    <property type="entry name" value="GntR"/>
    <property type="match status" value="1"/>
</dbReference>
<dbReference type="SMART" id="SM00345">
    <property type="entry name" value="HTH_GNTR"/>
    <property type="match status" value="1"/>
</dbReference>
<proteinExistence type="predicted"/>
<evidence type="ECO:0000259" key="5">
    <source>
        <dbReference type="PROSITE" id="PS50949"/>
    </source>
</evidence>
<dbReference type="GO" id="GO:0045892">
    <property type="term" value="P:negative regulation of DNA-templated transcription"/>
    <property type="evidence" value="ECO:0007669"/>
    <property type="project" value="UniProtKB-UniRule"/>
</dbReference>
<dbReference type="eggNOG" id="COG2188">
    <property type="taxonomic scope" value="Bacteria"/>
</dbReference>
<dbReference type="NCBIfam" id="TIGR02018">
    <property type="entry name" value="his_ut_repres"/>
    <property type="match status" value="1"/>
</dbReference>
<comment type="caution">
    <text evidence="6">The sequence shown here is derived from an EMBL/GenBank/DDBJ whole genome shotgun (WGS) entry which is preliminary data.</text>
</comment>
<dbReference type="GO" id="GO:0003677">
    <property type="term" value="F:DNA binding"/>
    <property type="evidence" value="ECO:0007669"/>
    <property type="project" value="UniProtKB-UniRule"/>
</dbReference>
<dbReference type="PANTHER" id="PTHR44846:SF16">
    <property type="entry name" value="TRANSCRIPTIONAL REGULATOR PHNF-RELATED"/>
    <property type="match status" value="1"/>
</dbReference>
<dbReference type="GO" id="GO:0006547">
    <property type="term" value="P:L-histidine metabolic process"/>
    <property type="evidence" value="ECO:0007669"/>
    <property type="project" value="UniProtKB-UniRule"/>
</dbReference>
<dbReference type="SUPFAM" id="SSF46785">
    <property type="entry name" value="Winged helix' DNA-binding domain"/>
    <property type="match status" value="1"/>
</dbReference>
<evidence type="ECO:0000256" key="4">
    <source>
        <dbReference type="NCBIfam" id="TIGR02018"/>
    </source>
</evidence>
<dbReference type="PRINTS" id="PR00035">
    <property type="entry name" value="HTHGNTR"/>
</dbReference>
<evidence type="ECO:0000313" key="7">
    <source>
        <dbReference type="Proteomes" id="UP000027997"/>
    </source>
</evidence>
<dbReference type="Pfam" id="PF07702">
    <property type="entry name" value="UTRA"/>
    <property type="match status" value="1"/>
</dbReference>
<accession>A0A081K7Y1</accession>
<sequence>MNQNQSLLPRYQQIKHFILDKIERGEWSEARKVPSENQLCEQFSVSRMTARKALQELTASGVLMRQQGLGTFVAPLKPQSSMLAVRNIADEIRERGHGYSNRVLLLEAEKATEAIAVSLELPESATVFHSIIVHYENGEPLQWEERHINPRFASDYLNQDFSQETPNVYLNRVAALTEATHVVEAVLPSESVAGLLSMEPGAPCLRILRRSWCRRGVVSLAKLMHPGDRYRLGDHLQFT</sequence>
<gene>
    <name evidence="6" type="ORF">GV64_05450</name>
</gene>
<dbReference type="CDD" id="cd07377">
    <property type="entry name" value="WHTH_GntR"/>
    <property type="match status" value="1"/>
</dbReference>
<dbReference type="AlphaFoldDB" id="A0A081K7Y1"/>
<name>A0A081K7Y1_9GAMM</name>
<dbReference type="InterPro" id="IPR036388">
    <property type="entry name" value="WH-like_DNA-bd_sf"/>
</dbReference>
<dbReference type="EMBL" id="JOJP01000001">
    <property type="protein sequence ID" value="KEI70257.1"/>
    <property type="molecule type" value="Genomic_DNA"/>
</dbReference>
<evidence type="ECO:0000256" key="1">
    <source>
        <dbReference type="ARBA" id="ARBA00023015"/>
    </source>
</evidence>
<dbReference type="Gene3D" id="1.10.10.10">
    <property type="entry name" value="Winged helix-like DNA-binding domain superfamily/Winged helix DNA-binding domain"/>
    <property type="match status" value="1"/>
</dbReference>
<dbReference type="InterPro" id="IPR028978">
    <property type="entry name" value="Chorismate_lyase_/UTRA_dom_sf"/>
</dbReference>
<dbReference type="InterPro" id="IPR000524">
    <property type="entry name" value="Tscrpt_reg_HTH_GntR"/>
</dbReference>